<proteinExistence type="inferred from homology"/>
<evidence type="ECO:0000259" key="12">
    <source>
        <dbReference type="PROSITE" id="PS51846"/>
    </source>
</evidence>
<dbReference type="GO" id="GO:0005886">
    <property type="term" value="C:plasma membrane"/>
    <property type="evidence" value="ECO:0007669"/>
    <property type="project" value="TreeGrafter"/>
</dbReference>
<dbReference type="Pfam" id="PF01595">
    <property type="entry name" value="CNNM"/>
    <property type="match status" value="1"/>
</dbReference>
<sequence length="418" mass="46617">MILLFFYLFLALGISFLCSILEAVFLSTTPSFLNVKAEDGNKRAKLFLNMKENVDRPLSAILTLNTIAHTVGASGVGAQATKVFGEAYFGVVSAVLTILILVVSEIIPKTLGARYWKSMALISGQIIQYLIYLTYPLVIVSEFITKIISKNSDDEQTTTSREELAMLADVGTKEGVFEEDENKIIQGTIKRWAVKVSEVMTHRTEIIALSTESTLEEVVAVVDEEKFSRIPVYEDNIDNVVGILHAKDLIQYLNESHNPDDFNVMNFCRKPYIAPMFKTLDQLFKDFQTNKIHIAIIIDEFGGTAGIVTLEDLLEEIVGEIFDEDDEIITDITKIDDNTYYVNGSIDLDDVVDYFNVSLPIDEYETLNGFILGQIGRIPAVGDKDSIEYEGLVFKIEEVDGRMISKVKVKHGDGSAVS</sequence>
<dbReference type="SMART" id="SM00116">
    <property type="entry name" value="CBS"/>
    <property type="match status" value="2"/>
</dbReference>
<dbReference type="RefSeq" id="WP_073200204.1">
    <property type="nucleotide sequence ID" value="NZ_FRCZ01000001.1"/>
</dbReference>
<dbReference type="PROSITE" id="PS51846">
    <property type="entry name" value="CNNM"/>
    <property type="match status" value="1"/>
</dbReference>
<dbReference type="SMART" id="SM01091">
    <property type="entry name" value="CorC_HlyC"/>
    <property type="match status" value="1"/>
</dbReference>
<dbReference type="EMBL" id="FRCZ01000001">
    <property type="protein sequence ID" value="SHM75290.1"/>
    <property type="molecule type" value="Genomic_DNA"/>
</dbReference>
<comment type="similarity">
    <text evidence="2">Belongs to the UPF0053 family.</text>
</comment>
<feature type="domain" description="CNNM transmembrane" evidence="12">
    <location>
        <begin position="1"/>
        <end position="181"/>
    </location>
</feature>
<comment type="subcellular location">
    <subcellularLocation>
        <location evidence="1">Membrane</location>
        <topology evidence="1">Multi-pass membrane protein</topology>
    </subcellularLocation>
</comment>
<dbReference type="PROSITE" id="PS51371">
    <property type="entry name" value="CBS"/>
    <property type="match status" value="2"/>
</dbReference>
<feature type="domain" description="CBS" evidence="11">
    <location>
        <begin position="200"/>
        <end position="262"/>
    </location>
</feature>
<dbReference type="SUPFAM" id="SSF54631">
    <property type="entry name" value="CBS-domain pair"/>
    <property type="match status" value="1"/>
</dbReference>
<evidence type="ECO:0000256" key="10">
    <source>
        <dbReference type="SAM" id="Phobius"/>
    </source>
</evidence>
<dbReference type="Pfam" id="PF03471">
    <property type="entry name" value="CorC_HlyC"/>
    <property type="match status" value="1"/>
</dbReference>
<dbReference type="InterPro" id="IPR016169">
    <property type="entry name" value="FAD-bd_PCMH_sub2"/>
</dbReference>
<accession>A0A1M7LBQ9</accession>
<dbReference type="FunFam" id="3.10.580.10:FF:000002">
    <property type="entry name" value="Magnesium/cobalt efflux protein CorC"/>
    <property type="match status" value="1"/>
</dbReference>
<evidence type="ECO:0000256" key="3">
    <source>
        <dbReference type="ARBA" id="ARBA00022692"/>
    </source>
</evidence>
<evidence type="ECO:0000256" key="1">
    <source>
        <dbReference type="ARBA" id="ARBA00004141"/>
    </source>
</evidence>
<feature type="domain" description="CBS" evidence="11">
    <location>
        <begin position="265"/>
        <end position="324"/>
    </location>
</feature>
<dbReference type="Proteomes" id="UP000184184">
    <property type="component" value="Unassembled WGS sequence"/>
</dbReference>
<protein>
    <submittedName>
        <fullName evidence="13">Putative hemolysin</fullName>
    </submittedName>
</protein>
<dbReference type="InterPro" id="IPR005170">
    <property type="entry name" value="Transptr-assoc_dom"/>
</dbReference>
<keyword evidence="4" id="KW-0677">Repeat</keyword>
<dbReference type="Gene3D" id="3.10.580.10">
    <property type="entry name" value="CBS-domain"/>
    <property type="match status" value="1"/>
</dbReference>
<feature type="transmembrane region" description="Helical" evidence="10">
    <location>
        <begin position="119"/>
        <end position="138"/>
    </location>
</feature>
<keyword evidence="7 9" id="KW-0472">Membrane</keyword>
<dbReference type="InterPro" id="IPR036318">
    <property type="entry name" value="FAD-bd_PCMH-like_sf"/>
</dbReference>
<dbReference type="SUPFAM" id="SSF56176">
    <property type="entry name" value="FAD-binding/transporter-associated domain-like"/>
    <property type="match status" value="1"/>
</dbReference>
<evidence type="ECO:0000256" key="7">
    <source>
        <dbReference type="ARBA" id="ARBA00023136"/>
    </source>
</evidence>
<feature type="transmembrane region" description="Helical" evidence="10">
    <location>
        <begin position="87"/>
        <end position="107"/>
    </location>
</feature>
<evidence type="ECO:0000256" key="9">
    <source>
        <dbReference type="PROSITE-ProRule" id="PRU01193"/>
    </source>
</evidence>
<keyword evidence="6 8" id="KW-0129">CBS domain</keyword>
<keyword evidence="14" id="KW-1185">Reference proteome</keyword>
<evidence type="ECO:0000256" key="8">
    <source>
        <dbReference type="PROSITE-ProRule" id="PRU00703"/>
    </source>
</evidence>
<organism evidence="13 14">
    <name type="scientific">Gracilibacillus kekensis</name>
    <dbReference type="NCBI Taxonomy" id="1027249"/>
    <lineage>
        <taxon>Bacteria</taxon>
        <taxon>Bacillati</taxon>
        <taxon>Bacillota</taxon>
        <taxon>Bacilli</taxon>
        <taxon>Bacillales</taxon>
        <taxon>Bacillaceae</taxon>
        <taxon>Gracilibacillus</taxon>
    </lineage>
</organism>
<keyword evidence="3 9" id="KW-0812">Transmembrane</keyword>
<dbReference type="OrthoDB" id="9798188at2"/>
<dbReference type="Pfam" id="PF00571">
    <property type="entry name" value="CBS"/>
    <property type="match status" value="2"/>
</dbReference>
<reference evidence="13 14" key="1">
    <citation type="submission" date="2016-11" db="EMBL/GenBank/DDBJ databases">
        <authorList>
            <person name="Jaros S."/>
            <person name="Januszkiewicz K."/>
            <person name="Wedrychowicz H."/>
        </authorList>
    </citation>
    <scope>NUCLEOTIDE SEQUENCE [LARGE SCALE GENOMIC DNA]</scope>
    <source>
        <strain evidence="13 14">CGMCC 1.10681</strain>
    </source>
</reference>
<name>A0A1M7LBQ9_9BACI</name>
<dbReference type="PANTHER" id="PTHR22777:SF4">
    <property type="entry name" value="UPF0053 PROTEIN SLL1254"/>
    <property type="match status" value="1"/>
</dbReference>
<dbReference type="InterPro" id="IPR046342">
    <property type="entry name" value="CBS_dom_sf"/>
</dbReference>
<dbReference type="InterPro" id="IPR002550">
    <property type="entry name" value="CNNM"/>
</dbReference>
<dbReference type="PANTHER" id="PTHR22777">
    <property type="entry name" value="HEMOLYSIN-RELATED"/>
    <property type="match status" value="1"/>
</dbReference>
<dbReference type="Gene3D" id="3.30.465.10">
    <property type="match status" value="1"/>
</dbReference>
<evidence type="ECO:0000256" key="2">
    <source>
        <dbReference type="ARBA" id="ARBA00006337"/>
    </source>
</evidence>
<gene>
    <name evidence="13" type="ORF">SAMN05216179_1016</name>
</gene>
<evidence type="ECO:0000259" key="11">
    <source>
        <dbReference type="PROSITE" id="PS51371"/>
    </source>
</evidence>
<dbReference type="GO" id="GO:0050660">
    <property type="term" value="F:flavin adenine dinucleotide binding"/>
    <property type="evidence" value="ECO:0007669"/>
    <property type="project" value="InterPro"/>
</dbReference>
<evidence type="ECO:0000313" key="13">
    <source>
        <dbReference type="EMBL" id="SHM75290.1"/>
    </source>
</evidence>
<evidence type="ECO:0000256" key="6">
    <source>
        <dbReference type="ARBA" id="ARBA00023122"/>
    </source>
</evidence>
<evidence type="ECO:0000256" key="4">
    <source>
        <dbReference type="ARBA" id="ARBA00022737"/>
    </source>
</evidence>
<dbReference type="CDD" id="cd04590">
    <property type="entry name" value="CBS_pair_CorC_HlyC_assoc"/>
    <property type="match status" value="1"/>
</dbReference>
<dbReference type="AlphaFoldDB" id="A0A1M7LBQ9"/>
<dbReference type="InterPro" id="IPR044751">
    <property type="entry name" value="Ion_transp-like_CBS"/>
</dbReference>
<evidence type="ECO:0000313" key="14">
    <source>
        <dbReference type="Proteomes" id="UP000184184"/>
    </source>
</evidence>
<dbReference type="InterPro" id="IPR000644">
    <property type="entry name" value="CBS_dom"/>
</dbReference>
<dbReference type="STRING" id="1027249.SAMN05216179_1016"/>
<evidence type="ECO:0000256" key="5">
    <source>
        <dbReference type="ARBA" id="ARBA00022989"/>
    </source>
</evidence>
<keyword evidence="5 9" id="KW-1133">Transmembrane helix</keyword>